<evidence type="ECO:0000259" key="6">
    <source>
        <dbReference type="Pfam" id="PF01593"/>
    </source>
</evidence>
<keyword evidence="3 5" id="KW-0560">Oxidoreductase</keyword>
<dbReference type="EMBL" id="JAXOVC010000014">
    <property type="protein sequence ID" value="KAK4494257.1"/>
    <property type="molecule type" value="Genomic_DNA"/>
</dbReference>
<evidence type="ECO:0000256" key="5">
    <source>
        <dbReference type="RuleBase" id="RU362067"/>
    </source>
</evidence>
<feature type="domain" description="Amine oxidase" evidence="6">
    <location>
        <begin position="45"/>
        <end position="476"/>
    </location>
</feature>
<dbReference type="Proteomes" id="UP001305779">
    <property type="component" value="Unassembled WGS sequence"/>
</dbReference>
<organism evidence="7 8">
    <name type="scientific">Zasmidium cellare</name>
    <name type="common">Wine cellar mold</name>
    <name type="synonym">Racodium cellare</name>
    <dbReference type="NCBI Taxonomy" id="395010"/>
    <lineage>
        <taxon>Eukaryota</taxon>
        <taxon>Fungi</taxon>
        <taxon>Dikarya</taxon>
        <taxon>Ascomycota</taxon>
        <taxon>Pezizomycotina</taxon>
        <taxon>Dothideomycetes</taxon>
        <taxon>Dothideomycetidae</taxon>
        <taxon>Mycosphaerellales</taxon>
        <taxon>Mycosphaerellaceae</taxon>
        <taxon>Zasmidium</taxon>
    </lineage>
</organism>
<evidence type="ECO:0000256" key="4">
    <source>
        <dbReference type="ARBA" id="ARBA00048448"/>
    </source>
</evidence>
<comment type="caution">
    <text evidence="7">The sequence shown here is derived from an EMBL/GenBank/DDBJ whole genome shotgun (WGS) entry which is preliminary data.</text>
</comment>
<evidence type="ECO:0000256" key="1">
    <source>
        <dbReference type="ARBA" id="ARBA00001974"/>
    </source>
</evidence>
<sequence length="487" mass="53372">MSRTIEGHIYTAGSGHSTGLTTDAVTPSSTNIKSSYDVIIIGAGFAGLVAARDLSQTTDLSILLLEARDCIGGRTWTARAWGEEFEMGGTWVHWSQPHVYTEISRYGLHTSLKTSSGSVAPEQMFQKPRGSTQPAEPVDLRSFMEKQVGLIDEFFTIDGLTARELVPFPHDPSRPGVQAWEKYDHLSMRDRLEQLDWSDEDRDIVEGSFNAAGLAPGRDIAFTAALKWWALGGYDLQGFAATAASFKLGQGGMTGLARRVLAEYNGDRLFGAAVKKIEQQGEGVKIHLDDGKTIAARRVVCTIPLNCLKDIEFDPPMSALRQEAFEEGHINRGTKFHFHIDQVTPGWASGAVDDSNNDFLFAMTDHNGTQASGTHCVAFGYSGHLPDPSDDKRVLSAFHQLKSDASVKGYLTHHWAEDRFAKGTWFCSGPGQLTRFSEELQKGHGRVHMASGDWADGWRGFVDGAIEQGRRAALQVAEALKSEDKAH</sequence>
<dbReference type="PANTHER" id="PTHR43563:SF1">
    <property type="entry name" value="AMINE OXIDASE [FLAVIN-CONTAINING] B"/>
    <property type="match status" value="1"/>
</dbReference>
<keyword evidence="5" id="KW-0274">FAD</keyword>
<evidence type="ECO:0000256" key="2">
    <source>
        <dbReference type="ARBA" id="ARBA00005995"/>
    </source>
</evidence>
<protein>
    <recommendedName>
        <fullName evidence="5">Amine oxidase</fullName>
        <ecNumber evidence="5">1.4.3.-</ecNumber>
    </recommendedName>
</protein>
<keyword evidence="8" id="KW-1185">Reference proteome</keyword>
<comment type="cofactor">
    <cofactor evidence="1 5">
        <name>FAD</name>
        <dbReference type="ChEBI" id="CHEBI:57692"/>
    </cofactor>
</comment>
<evidence type="ECO:0000313" key="7">
    <source>
        <dbReference type="EMBL" id="KAK4494257.1"/>
    </source>
</evidence>
<gene>
    <name evidence="7" type="ORF">PRZ48_014555</name>
</gene>
<accession>A0ABR0DYN1</accession>
<dbReference type="EC" id="1.4.3.-" evidence="5"/>
<dbReference type="PANTHER" id="PTHR43563">
    <property type="entry name" value="AMINE OXIDASE"/>
    <property type="match status" value="1"/>
</dbReference>
<evidence type="ECO:0000256" key="3">
    <source>
        <dbReference type="ARBA" id="ARBA00023002"/>
    </source>
</evidence>
<dbReference type="InterPro" id="IPR001613">
    <property type="entry name" value="Flavin_amine_oxidase"/>
</dbReference>
<keyword evidence="5" id="KW-0285">Flavoprotein</keyword>
<dbReference type="InterPro" id="IPR050703">
    <property type="entry name" value="Flavin_MAO"/>
</dbReference>
<comment type="catalytic activity">
    <reaction evidence="4">
        <text>a secondary aliphatic amine + O2 + H2O = a primary amine + an aldehyde + H2O2</text>
        <dbReference type="Rhea" id="RHEA:26414"/>
        <dbReference type="ChEBI" id="CHEBI:15377"/>
        <dbReference type="ChEBI" id="CHEBI:15379"/>
        <dbReference type="ChEBI" id="CHEBI:16240"/>
        <dbReference type="ChEBI" id="CHEBI:17478"/>
        <dbReference type="ChEBI" id="CHEBI:58855"/>
        <dbReference type="ChEBI" id="CHEBI:65296"/>
        <dbReference type="EC" id="1.4.3.4"/>
    </reaction>
</comment>
<name>A0ABR0DYN1_ZASCE</name>
<dbReference type="InterPro" id="IPR036188">
    <property type="entry name" value="FAD/NAD-bd_sf"/>
</dbReference>
<dbReference type="Gene3D" id="3.90.660.10">
    <property type="match status" value="2"/>
</dbReference>
<comment type="similarity">
    <text evidence="2 5">Belongs to the flavin monoamine oxidase family.</text>
</comment>
<dbReference type="Gene3D" id="3.50.50.60">
    <property type="entry name" value="FAD/NAD(P)-binding domain"/>
    <property type="match status" value="2"/>
</dbReference>
<dbReference type="PRINTS" id="PR00757">
    <property type="entry name" value="AMINEOXDASEF"/>
</dbReference>
<dbReference type="Pfam" id="PF01593">
    <property type="entry name" value="Amino_oxidase"/>
    <property type="match status" value="1"/>
</dbReference>
<dbReference type="SUPFAM" id="SSF51905">
    <property type="entry name" value="FAD/NAD(P)-binding domain"/>
    <property type="match status" value="1"/>
</dbReference>
<proteinExistence type="inferred from homology"/>
<evidence type="ECO:0000313" key="8">
    <source>
        <dbReference type="Proteomes" id="UP001305779"/>
    </source>
</evidence>
<dbReference type="InterPro" id="IPR002937">
    <property type="entry name" value="Amino_oxidase"/>
</dbReference>
<reference evidence="7 8" key="1">
    <citation type="journal article" date="2023" name="G3 (Bethesda)">
        <title>A chromosome-level genome assembly of Zasmidium syzygii isolated from banana leaves.</title>
        <authorList>
            <person name="van Westerhoven A.C."/>
            <person name="Mehrabi R."/>
            <person name="Talebi R."/>
            <person name="Steentjes M.B.F."/>
            <person name="Corcolon B."/>
            <person name="Chong P.A."/>
            <person name="Kema G.H.J."/>
            <person name="Seidl M.F."/>
        </authorList>
    </citation>
    <scope>NUCLEOTIDE SEQUENCE [LARGE SCALE GENOMIC DNA]</scope>
    <source>
        <strain evidence="7 8">P124</strain>
    </source>
</reference>